<accession>A0A6G1TZN2</accession>
<sequence length="231" mass="26883">MYVRIIDQGECLSTTREYVDGVYANKNEWAKHNFYPKNGMVGELVKRTPSAYIVKIMDGIYVPMTRNGIEEISSKDYEAGIKNNLCCGMDERQKKINEGLVTFYEQTGNDWFHLSDMREAFKQDIVRNIEKLSCDFKHDIFLSDLEKSATMYAVDMCLEYRRKSGTTLAPVVIADISSQVCDVYMEFFKGQFRQANKNNCMQSISEMLSHSNVRDIVDNYYQKVNERYSWS</sequence>
<comment type="caution">
    <text evidence="1">The sequence shown here is derived from an EMBL/GenBank/DDBJ whole genome shotgun (WGS) entry which is preliminary data.</text>
</comment>
<dbReference type="AlphaFoldDB" id="A0A6G1TZN2"/>
<evidence type="ECO:0000313" key="2">
    <source>
        <dbReference type="Proteomes" id="UP000480425"/>
    </source>
</evidence>
<evidence type="ECO:0000313" key="1">
    <source>
        <dbReference type="EMBL" id="MQN80355.1"/>
    </source>
</evidence>
<dbReference type="RefSeq" id="WP_153122761.1">
    <property type="nucleotide sequence ID" value="NZ_VZCB01000046.1"/>
</dbReference>
<name>A0A6G1TZN2_9BACT</name>
<reference evidence="1 2" key="1">
    <citation type="submission" date="2019-09" db="EMBL/GenBank/DDBJ databases">
        <title>Distinct polysaccharide growth profiles of human intestinal Prevotella copri isolates.</title>
        <authorList>
            <person name="Fehlner-Peach H."/>
            <person name="Magnabosco C."/>
            <person name="Raghavan V."/>
            <person name="Scher J.U."/>
            <person name="Tett A."/>
            <person name="Cox L.M."/>
            <person name="Gottsegen C."/>
            <person name="Watters A."/>
            <person name="Wiltshire- Gordon J.D."/>
            <person name="Segata N."/>
            <person name="Bonneau R."/>
            <person name="Littman D.R."/>
        </authorList>
    </citation>
    <scope>NUCLEOTIDE SEQUENCE [LARGE SCALE GENOMIC DNA]</scope>
    <source>
        <strain evidence="2">iA622</strain>
    </source>
</reference>
<organism evidence="1 2">
    <name type="scientific">Segatella copri</name>
    <dbReference type="NCBI Taxonomy" id="165179"/>
    <lineage>
        <taxon>Bacteria</taxon>
        <taxon>Pseudomonadati</taxon>
        <taxon>Bacteroidota</taxon>
        <taxon>Bacteroidia</taxon>
        <taxon>Bacteroidales</taxon>
        <taxon>Prevotellaceae</taxon>
        <taxon>Segatella</taxon>
    </lineage>
</organism>
<gene>
    <name evidence="1" type="ORF">F7D73_05210</name>
</gene>
<protein>
    <submittedName>
        <fullName evidence="1">Uncharacterized protein</fullName>
    </submittedName>
</protein>
<dbReference type="OrthoDB" id="1495476at2"/>
<proteinExistence type="predicted"/>
<dbReference type="Proteomes" id="UP000480425">
    <property type="component" value="Unassembled WGS sequence"/>
</dbReference>
<dbReference type="EMBL" id="VZCB01000046">
    <property type="protein sequence ID" value="MQN80355.1"/>
    <property type="molecule type" value="Genomic_DNA"/>
</dbReference>